<dbReference type="EC" id="3.1.4.-" evidence="2"/>
<protein>
    <submittedName>
        <fullName evidence="2">HD-GYP domain-containing protein</fullName>
        <ecNumber evidence="2">3.1.4.-</ecNumber>
    </submittedName>
</protein>
<comment type="caution">
    <text evidence="2">The sequence shown here is derived from an EMBL/GenBank/DDBJ whole genome shotgun (WGS) entry which is preliminary data.</text>
</comment>
<dbReference type="Pfam" id="PF13487">
    <property type="entry name" value="HD_5"/>
    <property type="match status" value="1"/>
</dbReference>
<gene>
    <name evidence="2" type="ORF">ACFSJF_12770</name>
</gene>
<dbReference type="NCBIfam" id="TIGR00277">
    <property type="entry name" value="HDIG"/>
    <property type="match status" value="1"/>
</dbReference>
<dbReference type="Gene3D" id="1.10.3210.10">
    <property type="entry name" value="Hypothetical protein af1432"/>
    <property type="match status" value="1"/>
</dbReference>
<dbReference type="PANTHER" id="PTHR43155:SF2">
    <property type="entry name" value="CYCLIC DI-GMP PHOSPHODIESTERASE PA4108"/>
    <property type="match status" value="1"/>
</dbReference>
<dbReference type="PANTHER" id="PTHR43155">
    <property type="entry name" value="CYCLIC DI-GMP PHOSPHODIESTERASE PA4108-RELATED"/>
    <property type="match status" value="1"/>
</dbReference>
<dbReference type="SUPFAM" id="SSF109604">
    <property type="entry name" value="HD-domain/PDEase-like"/>
    <property type="match status" value="1"/>
</dbReference>
<dbReference type="InterPro" id="IPR006675">
    <property type="entry name" value="HDIG_dom"/>
</dbReference>
<feature type="domain" description="HD-GYP" evidence="1">
    <location>
        <begin position="113"/>
        <end position="309"/>
    </location>
</feature>
<dbReference type="CDD" id="cd00077">
    <property type="entry name" value="HDc"/>
    <property type="match status" value="1"/>
</dbReference>
<proteinExistence type="predicted"/>
<dbReference type="Proteomes" id="UP001597383">
    <property type="component" value="Unassembled WGS sequence"/>
</dbReference>
<sequence length="361" mass="40555">MRLVSTKYIKKGAILGQTISNDNGIVLLQKGMSLSNSIIKRLRDQGITYVYIEDEETKDVQVVSAISEKLRKDATDSVRQVFSEVKSTDLLAKSFILDKEEKNLNTIVHRLLEEINQHKESISLLGDIFITDDYIFQHSLNVTIYALAIGKALHLNEKELAELGTGAILHDIGKAFIDYDVLQKPDQLSDKEFEIMKEHTTIGFDLLRKQGSVSSVVAHCAYQHHERLDGSGYPRGLSGDKIHTYAKIIGVADVFDAVTSNRVYRDAMLPHEGLEILYAGAVNLFDREMVEAFKKSIVVYPNGLTVLLNDGTSGVVVKQNKHLCDRPIVRVIKDKHKQMITPYELDLSKELNITITKCNVE</sequence>
<dbReference type="RefSeq" id="WP_377557760.1">
    <property type="nucleotide sequence ID" value="NZ_JBHUHQ010000016.1"/>
</dbReference>
<dbReference type="GO" id="GO:0016787">
    <property type="term" value="F:hydrolase activity"/>
    <property type="evidence" value="ECO:0007669"/>
    <property type="project" value="UniProtKB-KW"/>
</dbReference>
<name>A0ABW4W292_9BACI</name>
<evidence type="ECO:0000313" key="2">
    <source>
        <dbReference type="EMBL" id="MFD2045146.1"/>
    </source>
</evidence>
<evidence type="ECO:0000313" key="3">
    <source>
        <dbReference type="Proteomes" id="UP001597383"/>
    </source>
</evidence>
<dbReference type="SMART" id="SM00471">
    <property type="entry name" value="HDc"/>
    <property type="match status" value="1"/>
</dbReference>
<keyword evidence="2" id="KW-0378">Hydrolase</keyword>
<reference evidence="3" key="1">
    <citation type="journal article" date="2019" name="Int. J. Syst. Evol. Microbiol.">
        <title>The Global Catalogue of Microorganisms (GCM) 10K type strain sequencing project: providing services to taxonomists for standard genome sequencing and annotation.</title>
        <authorList>
            <consortium name="The Broad Institute Genomics Platform"/>
            <consortium name="The Broad Institute Genome Sequencing Center for Infectious Disease"/>
            <person name="Wu L."/>
            <person name="Ma J."/>
        </authorList>
    </citation>
    <scope>NUCLEOTIDE SEQUENCE [LARGE SCALE GENOMIC DNA]</scope>
    <source>
        <strain evidence="3">R28</strain>
    </source>
</reference>
<keyword evidence="3" id="KW-1185">Reference proteome</keyword>
<dbReference type="InterPro" id="IPR037522">
    <property type="entry name" value="HD_GYP_dom"/>
</dbReference>
<organism evidence="2 3">
    <name type="scientific">Ornithinibacillus salinisoli</name>
    <dbReference type="NCBI Taxonomy" id="1848459"/>
    <lineage>
        <taxon>Bacteria</taxon>
        <taxon>Bacillati</taxon>
        <taxon>Bacillota</taxon>
        <taxon>Bacilli</taxon>
        <taxon>Bacillales</taxon>
        <taxon>Bacillaceae</taxon>
        <taxon>Ornithinibacillus</taxon>
    </lineage>
</organism>
<dbReference type="EMBL" id="JBHUHQ010000016">
    <property type="protein sequence ID" value="MFD2045146.1"/>
    <property type="molecule type" value="Genomic_DNA"/>
</dbReference>
<accession>A0ABW4W292</accession>
<dbReference type="PROSITE" id="PS51832">
    <property type="entry name" value="HD_GYP"/>
    <property type="match status" value="1"/>
</dbReference>
<evidence type="ECO:0000259" key="1">
    <source>
        <dbReference type="PROSITE" id="PS51832"/>
    </source>
</evidence>
<dbReference type="InterPro" id="IPR003607">
    <property type="entry name" value="HD/PDEase_dom"/>
</dbReference>